<accession>A0ACD4VI81</accession>
<protein>
    <submittedName>
        <fullName evidence="1">CoA ester lyase</fullName>
    </submittedName>
</protein>
<keyword evidence="2" id="KW-1185">Reference proteome</keyword>
<sequence>MIPAWRSLLYVPAHVDKFVDNPRLAEADAVILDLEDSVPADRKAQARDQLSGAISKVAAAGPNVLVRINDGALAEEDLAAAVKPGVSALVIPKVRSASQLGRLADRVSDLERCGGLAERQIRFVVLIETADGFMAMRDILCASPRTLGVILGAEDFAADVGMVADGPTLRGPRQQVVIAAAAAGVTPFGLMGATTRFDDLAAYRALAEESKRFGYVGSTCIHPSQVEVLNAAFSPGPDEVVWAQRVCAAFEAAAREGRGAVALDGRMIDAPVAARAETLLARHNAFQSKTATKQGGLERAR</sequence>
<dbReference type="Proteomes" id="UP001302493">
    <property type="component" value="Chromosome"/>
</dbReference>
<gene>
    <name evidence="1" type="ORF">PZA08_10065</name>
</gene>
<evidence type="ECO:0000313" key="1">
    <source>
        <dbReference type="EMBL" id="WOB77678.1"/>
    </source>
</evidence>
<name>A0ACD4VI81_9CAUL</name>
<reference evidence="1" key="1">
    <citation type="submission" date="2023-03" db="EMBL/GenBank/DDBJ databases">
        <title>Genome sequence of Brevundimonas nasdae SJTX8.</title>
        <authorList>
            <person name="Liang R."/>
        </authorList>
    </citation>
    <scope>NUCLEOTIDE SEQUENCE</scope>
    <source>
        <strain evidence="1">X8</strain>
    </source>
</reference>
<proteinExistence type="predicted"/>
<keyword evidence="1" id="KW-0456">Lyase</keyword>
<evidence type="ECO:0000313" key="2">
    <source>
        <dbReference type="Proteomes" id="UP001302493"/>
    </source>
</evidence>
<organism evidence="1 2">
    <name type="scientific">Brevundimonas nasdae</name>
    <dbReference type="NCBI Taxonomy" id="172043"/>
    <lineage>
        <taxon>Bacteria</taxon>
        <taxon>Pseudomonadati</taxon>
        <taxon>Pseudomonadota</taxon>
        <taxon>Alphaproteobacteria</taxon>
        <taxon>Caulobacterales</taxon>
        <taxon>Caulobacteraceae</taxon>
        <taxon>Brevundimonas</taxon>
    </lineage>
</organism>
<dbReference type="EMBL" id="CP119180">
    <property type="protein sequence ID" value="WOB77678.1"/>
    <property type="molecule type" value="Genomic_DNA"/>
</dbReference>